<evidence type="ECO:0000256" key="1">
    <source>
        <dbReference type="SAM" id="MobiDB-lite"/>
    </source>
</evidence>
<name>A0A1D7YDP7_9ACTN</name>
<gene>
    <name evidence="2" type="ORF">BFF78_24115</name>
</gene>
<dbReference type="AlphaFoldDB" id="A0A1D7YDP7"/>
<dbReference type="EMBL" id="CP017248">
    <property type="protein sequence ID" value="AOR33735.1"/>
    <property type="molecule type" value="Genomic_DNA"/>
</dbReference>
<keyword evidence="3" id="KW-1185">Reference proteome</keyword>
<accession>A0A1D7YDP7</accession>
<dbReference type="Proteomes" id="UP000094960">
    <property type="component" value="Chromosome"/>
</dbReference>
<proteinExistence type="predicted"/>
<evidence type="ECO:0000313" key="2">
    <source>
        <dbReference type="EMBL" id="AOR33735.1"/>
    </source>
</evidence>
<reference evidence="3" key="1">
    <citation type="submission" date="2016-09" db="EMBL/GenBank/DDBJ databases">
        <title>Streptomyces puniciscabiei strain:TW1S1 Genome sequencing and assembly.</title>
        <authorList>
            <person name="Kim M.-K."/>
            <person name="Kim S.B."/>
        </authorList>
    </citation>
    <scope>NUCLEOTIDE SEQUENCE [LARGE SCALE GENOMIC DNA]</scope>
    <source>
        <strain evidence="3">TW1S1</strain>
    </source>
</reference>
<feature type="region of interest" description="Disordered" evidence="1">
    <location>
        <begin position="37"/>
        <end position="64"/>
    </location>
</feature>
<dbReference type="KEGG" id="spun:BFF78_24115"/>
<evidence type="ECO:0008006" key="4">
    <source>
        <dbReference type="Google" id="ProtNLM"/>
    </source>
</evidence>
<feature type="region of interest" description="Disordered" evidence="1">
    <location>
        <begin position="155"/>
        <end position="175"/>
    </location>
</feature>
<evidence type="ECO:0000313" key="3">
    <source>
        <dbReference type="Proteomes" id="UP000094960"/>
    </source>
</evidence>
<protein>
    <recommendedName>
        <fullName evidence="4">Lipoprotein</fullName>
    </recommendedName>
</protein>
<sequence>MSLDAVRAASRVVGRRTTLRCLAIGVGASLLAACKGKSKGVGKHSGTGHGTSRRNGGFGSPSPTSTVAGRAFAAFVRGKWRVTSTMPGASGKSYTYTVTVGDGTWNMDSGGGAGAKGAWALQGGRLALRVPERLSESGELHDAAAENVPATVGDSVSLGLPWQPPGESGTGSGQRLEVDYNKQAGVRIRHFDASGSMTVHQCARV</sequence>
<organism evidence="2 3">
    <name type="scientific">Streptomyces fodineus</name>
    <dbReference type="NCBI Taxonomy" id="1904616"/>
    <lineage>
        <taxon>Bacteria</taxon>
        <taxon>Bacillati</taxon>
        <taxon>Actinomycetota</taxon>
        <taxon>Actinomycetes</taxon>
        <taxon>Kitasatosporales</taxon>
        <taxon>Streptomycetaceae</taxon>
        <taxon>Streptomyces</taxon>
    </lineage>
</organism>
<dbReference type="PROSITE" id="PS51257">
    <property type="entry name" value="PROKAR_LIPOPROTEIN"/>
    <property type="match status" value="1"/>
</dbReference>